<keyword evidence="1" id="KW-0902">Two-component regulatory system</keyword>
<keyword evidence="2" id="KW-0597">Phosphoprotein</keyword>
<name>A0A1I1V9U7_9GAMM</name>
<evidence type="ECO:0000256" key="1">
    <source>
        <dbReference type="ARBA" id="ARBA00023012"/>
    </source>
</evidence>
<feature type="domain" description="HTH LytTR-type" evidence="4">
    <location>
        <begin position="134"/>
        <end position="238"/>
    </location>
</feature>
<dbReference type="Pfam" id="PF00072">
    <property type="entry name" value="Response_reg"/>
    <property type="match status" value="1"/>
</dbReference>
<keyword evidence="6" id="KW-1185">Reference proteome</keyword>
<dbReference type="STRING" id="1123010.SAMN02745724_05409"/>
<dbReference type="Pfam" id="PF04397">
    <property type="entry name" value="LytTR"/>
    <property type="match status" value="1"/>
</dbReference>
<protein>
    <submittedName>
        <fullName evidence="5">Two component transcriptional regulator, LytTR family</fullName>
    </submittedName>
</protein>
<proteinExistence type="predicted"/>
<dbReference type="InterPro" id="IPR046947">
    <property type="entry name" value="LytR-like"/>
</dbReference>
<dbReference type="Gene3D" id="3.40.50.2300">
    <property type="match status" value="1"/>
</dbReference>
<dbReference type="PANTHER" id="PTHR37299">
    <property type="entry name" value="TRANSCRIPTIONAL REGULATOR-RELATED"/>
    <property type="match status" value="1"/>
</dbReference>
<evidence type="ECO:0000259" key="3">
    <source>
        <dbReference type="PROSITE" id="PS50110"/>
    </source>
</evidence>
<feature type="domain" description="Response regulatory" evidence="3">
    <location>
        <begin position="2"/>
        <end position="113"/>
    </location>
</feature>
<dbReference type="InterPro" id="IPR001789">
    <property type="entry name" value="Sig_transdc_resp-reg_receiver"/>
</dbReference>
<dbReference type="AlphaFoldDB" id="A0A1I1V9U7"/>
<dbReference type="GO" id="GO:0000156">
    <property type="term" value="F:phosphorelay response regulator activity"/>
    <property type="evidence" value="ECO:0007669"/>
    <property type="project" value="InterPro"/>
</dbReference>
<dbReference type="SMART" id="SM00850">
    <property type="entry name" value="LytTR"/>
    <property type="match status" value="1"/>
</dbReference>
<evidence type="ECO:0000313" key="5">
    <source>
        <dbReference type="EMBL" id="SFD77190.1"/>
    </source>
</evidence>
<dbReference type="InterPro" id="IPR007492">
    <property type="entry name" value="LytTR_DNA-bd_dom"/>
</dbReference>
<dbReference type="PROSITE" id="PS50110">
    <property type="entry name" value="RESPONSE_REGULATORY"/>
    <property type="match status" value="1"/>
</dbReference>
<gene>
    <name evidence="5" type="ORF">SAMN02745724_05409</name>
</gene>
<evidence type="ECO:0000313" key="6">
    <source>
        <dbReference type="Proteomes" id="UP000198862"/>
    </source>
</evidence>
<dbReference type="Gene3D" id="2.40.50.1020">
    <property type="entry name" value="LytTr DNA-binding domain"/>
    <property type="match status" value="1"/>
</dbReference>
<feature type="modified residue" description="4-aspartylphosphate" evidence="2">
    <location>
        <position position="53"/>
    </location>
</feature>
<accession>A0A1I1V9U7</accession>
<dbReference type="PROSITE" id="PS50930">
    <property type="entry name" value="HTH_LYTTR"/>
    <property type="match status" value="1"/>
</dbReference>
<dbReference type="PANTHER" id="PTHR37299:SF1">
    <property type="entry name" value="STAGE 0 SPORULATION PROTEIN A HOMOLOG"/>
    <property type="match status" value="1"/>
</dbReference>
<reference evidence="5 6" key="1">
    <citation type="submission" date="2016-10" db="EMBL/GenBank/DDBJ databases">
        <authorList>
            <person name="de Groot N.N."/>
        </authorList>
    </citation>
    <scope>NUCLEOTIDE SEQUENCE [LARGE SCALE GENOMIC DNA]</scope>
    <source>
        <strain evidence="5 6">DSM 6059</strain>
    </source>
</reference>
<evidence type="ECO:0000259" key="4">
    <source>
        <dbReference type="PROSITE" id="PS50930"/>
    </source>
</evidence>
<evidence type="ECO:0000256" key="2">
    <source>
        <dbReference type="PROSITE-ProRule" id="PRU00169"/>
    </source>
</evidence>
<dbReference type="SMART" id="SM00448">
    <property type="entry name" value="REC"/>
    <property type="match status" value="1"/>
</dbReference>
<dbReference type="EMBL" id="FOLO01000106">
    <property type="protein sequence ID" value="SFD77190.1"/>
    <property type="molecule type" value="Genomic_DNA"/>
</dbReference>
<dbReference type="SUPFAM" id="SSF52172">
    <property type="entry name" value="CheY-like"/>
    <property type="match status" value="1"/>
</dbReference>
<dbReference type="RefSeq" id="WP_091991946.1">
    <property type="nucleotide sequence ID" value="NZ_FOLO01000106.1"/>
</dbReference>
<dbReference type="OrthoDB" id="236568at2"/>
<organism evidence="5 6">
    <name type="scientific">Pseudoalteromonas denitrificans DSM 6059</name>
    <dbReference type="NCBI Taxonomy" id="1123010"/>
    <lineage>
        <taxon>Bacteria</taxon>
        <taxon>Pseudomonadati</taxon>
        <taxon>Pseudomonadota</taxon>
        <taxon>Gammaproteobacteria</taxon>
        <taxon>Alteromonadales</taxon>
        <taxon>Pseudoalteromonadaceae</taxon>
        <taxon>Pseudoalteromonas</taxon>
    </lineage>
</organism>
<dbReference type="GO" id="GO:0003677">
    <property type="term" value="F:DNA binding"/>
    <property type="evidence" value="ECO:0007669"/>
    <property type="project" value="InterPro"/>
</dbReference>
<sequence>MKAMVIEDSRLARHGLISMLANFSDIEIIGQAENPEQAISLIKELEPELLFLDIHLPGGTGFELLNAIHYSPKVIFTTAYSEHAIQSFEYQTVDYLLKPISLNKLEGAINKLKTASEIEGQLDDKPILEMSNKLFFKNGEQCFLVKLSEIDYFESCKNYARIFFEHNNAFIKKPLSSIEARLPKQHFFRANRQYIINLNAIKNMSEAISDGYIVTMNDGKMLEISRRNATILKERLSF</sequence>
<dbReference type="InterPro" id="IPR011006">
    <property type="entry name" value="CheY-like_superfamily"/>
</dbReference>
<dbReference type="Proteomes" id="UP000198862">
    <property type="component" value="Unassembled WGS sequence"/>
</dbReference>